<sequence>MVRFSYRQEVKQNYEQYQALQSALNEYQELLSKSDIGVLEEALWFGEISAVEYFMKPSYYYKACDNFLELKAASQQAAVQLLKYTL</sequence>
<dbReference type="OrthoDB" id="712316at2"/>
<reference evidence="1 2" key="1">
    <citation type="submission" date="2016-03" db="EMBL/GenBank/DDBJ databases">
        <title>Genome sequence of Pontibacter sp. nov., of the family cytophagaceae, isolated from marine sediment of the Yellow Sea, China.</title>
        <authorList>
            <person name="Zhang G."/>
            <person name="Zhang R."/>
        </authorList>
    </citation>
    <scope>NUCLEOTIDE SEQUENCE [LARGE SCALE GENOMIC DNA]</scope>
    <source>
        <strain evidence="1 2">S10-8</strain>
    </source>
</reference>
<keyword evidence="2" id="KW-1185">Reference proteome</keyword>
<comment type="caution">
    <text evidence="1">The sequence shown here is derived from an EMBL/GenBank/DDBJ whole genome shotgun (WGS) entry which is preliminary data.</text>
</comment>
<proteinExistence type="predicted"/>
<dbReference type="Proteomes" id="UP000186551">
    <property type="component" value="Unassembled WGS sequence"/>
</dbReference>
<organism evidence="1 2">
    <name type="scientific">Pontibacter flavimaris</name>
    <dbReference type="NCBI Taxonomy" id="1797110"/>
    <lineage>
        <taxon>Bacteria</taxon>
        <taxon>Pseudomonadati</taxon>
        <taxon>Bacteroidota</taxon>
        <taxon>Cytophagia</taxon>
        <taxon>Cytophagales</taxon>
        <taxon>Hymenobacteraceae</taxon>
        <taxon>Pontibacter</taxon>
    </lineage>
</organism>
<dbReference type="AlphaFoldDB" id="A0A1Q5P8I1"/>
<protein>
    <submittedName>
        <fullName evidence="1">Uncharacterized protein</fullName>
    </submittedName>
</protein>
<gene>
    <name evidence="1" type="ORF">A3841_04980</name>
</gene>
<evidence type="ECO:0000313" key="1">
    <source>
        <dbReference type="EMBL" id="OKL38513.1"/>
    </source>
</evidence>
<dbReference type="EMBL" id="LVWA01000012">
    <property type="protein sequence ID" value="OKL38513.1"/>
    <property type="molecule type" value="Genomic_DNA"/>
</dbReference>
<accession>A0A1Q5P8I1</accession>
<dbReference type="RefSeq" id="WP_073854378.1">
    <property type="nucleotide sequence ID" value="NZ_LVWA01000012.1"/>
</dbReference>
<name>A0A1Q5P8I1_9BACT</name>
<evidence type="ECO:0000313" key="2">
    <source>
        <dbReference type="Proteomes" id="UP000186551"/>
    </source>
</evidence>